<dbReference type="Proteomes" id="UP000050783">
    <property type="component" value="Unassembled WGS sequence"/>
</dbReference>
<sequence length="117" mass="13316">MILFNHVVQIYGSDCSNFGLAAKPNKDLICFLNARRGDSTSINEDFVWNSFTRQRFHKEPSWCWAVSALKQYEINGVSSFVGCPMEVLTIAAKTLQRNRDAFHTNKTIHYQTPEANG</sequence>
<evidence type="ECO:0000313" key="1">
    <source>
        <dbReference type="EMBL" id="CUH49182.1"/>
    </source>
</evidence>
<dbReference type="AlphaFoldDB" id="A0A0P1F0E7"/>
<organism evidence="1 2">
    <name type="scientific">Ruegeria atlantica</name>
    <dbReference type="NCBI Taxonomy" id="81569"/>
    <lineage>
        <taxon>Bacteria</taxon>
        <taxon>Pseudomonadati</taxon>
        <taxon>Pseudomonadota</taxon>
        <taxon>Alphaproteobacteria</taxon>
        <taxon>Rhodobacterales</taxon>
        <taxon>Roseobacteraceae</taxon>
        <taxon>Ruegeria</taxon>
    </lineage>
</organism>
<accession>A0A0P1F0E7</accession>
<evidence type="ECO:0000313" key="2">
    <source>
        <dbReference type="Proteomes" id="UP000050783"/>
    </source>
</evidence>
<proteinExistence type="predicted"/>
<name>A0A0P1F0E7_9RHOB</name>
<protein>
    <submittedName>
        <fullName evidence="1">Uncharacterized protein</fullName>
    </submittedName>
</protein>
<dbReference type="EMBL" id="CYPU01000065">
    <property type="protein sequence ID" value="CUH49182.1"/>
    <property type="molecule type" value="Genomic_DNA"/>
</dbReference>
<reference evidence="1 2" key="1">
    <citation type="submission" date="2015-09" db="EMBL/GenBank/DDBJ databases">
        <authorList>
            <consortium name="Swine Surveillance"/>
        </authorList>
    </citation>
    <scope>NUCLEOTIDE SEQUENCE [LARGE SCALE GENOMIC DNA]</scope>
    <source>
        <strain evidence="1 2">CECT 4292</strain>
    </source>
</reference>
<gene>
    <name evidence="1" type="ORF">RUA4292_03377</name>
</gene>